<accession>A0A1C0YYM5</accession>
<reference evidence="2 3" key="1">
    <citation type="submission" date="2016-07" db="EMBL/GenBank/DDBJ databases">
        <title>Caryophanon latum genome sequencing.</title>
        <authorList>
            <person name="Verma A."/>
            <person name="Pal Y."/>
            <person name="Krishnamurthi S."/>
        </authorList>
    </citation>
    <scope>NUCLEOTIDE SEQUENCE [LARGE SCALE GENOMIC DNA]</scope>
    <source>
        <strain evidence="2 3">DSM 14151</strain>
    </source>
</reference>
<dbReference type="CDD" id="cd04301">
    <property type="entry name" value="NAT_SF"/>
    <property type="match status" value="1"/>
</dbReference>
<dbReference type="SUPFAM" id="SSF55729">
    <property type="entry name" value="Acyl-CoA N-acyltransferases (Nat)"/>
    <property type="match status" value="1"/>
</dbReference>
<evidence type="ECO:0000313" key="3">
    <source>
        <dbReference type="Proteomes" id="UP000093482"/>
    </source>
</evidence>
<dbReference type="EMBL" id="MATO01000017">
    <property type="protein sequence ID" value="OCS92295.1"/>
    <property type="molecule type" value="Genomic_DNA"/>
</dbReference>
<comment type="caution">
    <text evidence="2">The sequence shown here is derived from an EMBL/GenBank/DDBJ whole genome shotgun (WGS) entry which is preliminary data.</text>
</comment>
<evidence type="ECO:0000313" key="2">
    <source>
        <dbReference type="EMBL" id="OCS92295.1"/>
    </source>
</evidence>
<sequence>MQISIFRQVPDEYVTQLQRVHEAVLGDELAEDSLYDLPNMLVLLAIENGRVVGFKIGYDIEDHVFYSWVGGVDPTFRRNGIAMQLIERQHEELKKLGYIAVRTYSRNELKEMLIVNLKAGFNIVDTFTDHKGRHKIMLEKCLNEEENS</sequence>
<dbReference type="Proteomes" id="UP000093482">
    <property type="component" value="Unassembled WGS sequence"/>
</dbReference>
<dbReference type="RefSeq" id="WP_066462702.1">
    <property type="nucleotide sequence ID" value="NZ_MATO01000017.1"/>
</dbReference>
<gene>
    <name evidence="2" type="ORF">A6K76_07360</name>
</gene>
<dbReference type="InterPro" id="IPR000182">
    <property type="entry name" value="GNAT_dom"/>
</dbReference>
<name>A0A1C0YYM5_9BACL</name>
<dbReference type="Pfam" id="PF00583">
    <property type="entry name" value="Acetyltransf_1"/>
    <property type="match status" value="1"/>
</dbReference>
<dbReference type="AlphaFoldDB" id="A0A1C0YYM5"/>
<dbReference type="Gene3D" id="3.40.630.30">
    <property type="match status" value="1"/>
</dbReference>
<dbReference type="PROSITE" id="PS51186">
    <property type="entry name" value="GNAT"/>
    <property type="match status" value="1"/>
</dbReference>
<evidence type="ECO:0000259" key="1">
    <source>
        <dbReference type="PROSITE" id="PS51186"/>
    </source>
</evidence>
<keyword evidence="3" id="KW-1185">Reference proteome</keyword>
<dbReference type="GO" id="GO:0016747">
    <property type="term" value="F:acyltransferase activity, transferring groups other than amino-acyl groups"/>
    <property type="evidence" value="ECO:0007669"/>
    <property type="project" value="InterPro"/>
</dbReference>
<organism evidence="2 3">
    <name type="scientific">Caryophanon latum</name>
    <dbReference type="NCBI Taxonomy" id="33977"/>
    <lineage>
        <taxon>Bacteria</taxon>
        <taxon>Bacillati</taxon>
        <taxon>Bacillota</taxon>
        <taxon>Bacilli</taxon>
        <taxon>Bacillales</taxon>
        <taxon>Caryophanaceae</taxon>
        <taxon>Caryophanon</taxon>
    </lineage>
</organism>
<proteinExistence type="predicted"/>
<dbReference type="InterPro" id="IPR016181">
    <property type="entry name" value="Acyl_CoA_acyltransferase"/>
</dbReference>
<feature type="domain" description="N-acetyltransferase" evidence="1">
    <location>
        <begin position="4"/>
        <end position="142"/>
    </location>
</feature>
<protein>
    <recommendedName>
        <fullName evidence="1">N-acetyltransferase domain-containing protein</fullName>
    </recommendedName>
</protein>